<dbReference type="GO" id="GO:0042026">
    <property type="term" value="P:protein refolding"/>
    <property type="evidence" value="ECO:0007669"/>
    <property type="project" value="TreeGrafter"/>
</dbReference>
<name>A0A937R5C5_9ACTN</name>
<evidence type="ECO:0000313" key="5">
    <source>
        <dbReference type="Proteomes" id="UP000604475"/>
    </source>
</evidence>
<protein>
    <submittedName>
        <fullName evidence="4">DnaJ domain-containing protein</fullName>
    </submittedName>
</protein>
<feature type="domain" description="J" evidence="3">
    <location>
        <begin position="11"/>
        <end position="75"/>
    </location>
</feature>
<proteinExistence type="predicted"/>
<dbReference type="EMBL" id="JAEACQ010000122">
    <property type="protein sequence ID" value="MBL7626043.1"/>
    <property type="molecule type" value="Genomic_DNA"/>
</dbReference>
<keyword evidence="1" id="KW-0143">Chaperone</keyword>
<evidence type="ECO:0000313" key="4">
    <source>
        <dbReference type="EMBL" id="MBL7626043.1"/>
    </source>
</evidence>
<dbReference type="SUPFAM" id="SSF49493">
    <property type="entry name" value="HSP40/DnaJ peptide-binding domain"/>
    <property type="match status" value="2"/>
</dbReference>
<dbReference type="PROSITE" id="PS50076">
    <property type="entry name" value="DNAJ_2"/>
    <property type="match status" value="1"/>
</dbReference>
<dbReference type="SUPFAM" id="SSF46565">
    <property type="entry name" value="Chaperone J-domain"/>
    <property type="match status" value="1"/>
</dbReference>
<dbReference type="Pfam" id="PF00226">
    <property type="entry name" value="DnaJ"/>
    <property type="match status" value="1"/>
</dbReference>
<dbReference type="InterPro" id="IPR036869">
    <property type="entry name" value="J_dom_sf"/>
</dbReference>
<dbReference type="CDD" id="cd06257">
    <property type="entry name" value="DnaJ"/>
    <property type="match status" value="1"/>
</dbReference>
<dbReference type="SMART" id="SM00271">
    <property type="entry name" value="DnaJ"/>
    <property type="match status" value="1"/>
</dbReference>
<dbReference type="Gene3D" id="2.60.260.20">
    <property type="entry name" value="Urease metallochaperone UreE, N-terminal domain"/>
    <property type="match status" value="2"/>
</dbReference>
<gene>
    <name evidence="4" type="ORF">I7412_02390</name>
</gene>
<comment type="caution">
    <text evidence="4">The sequence shown here is derived from an EMBL/GenBank/DDBJ whole genome shotgun (WGS) entry which is preliminary data.</text>
</comment>
<dbReference type="PANTHER" id="PTHR43096">
    <property type="entry name" value="DNAJ HOMOLOG 1, MITOCHONDRIAL-RELATED"/>
    <property type="match status" value="1"/>
</dbReference>
<keyword evidence="5" id="KW-1185">Reference proteome</keyword>
<dbReference type="Pfam" id="PF01556">
    <property type="entry name" value="DnaJ_C"/>
    <property type="match status" value="1"/>
</dbReference>
<dbReference type="CDD" id="cd10747">
    <property type="entry name" value="DnaJ_C"/>
    <property type="match status" value="1"/>
</dbReference>
<dbReference type="PANTHER" id="PTHR43096:SF48">
    <property type="entry name" value="CHAPERONE PROTEIN DNAJ"/>
    <property type="match status" value="1"/>
</dbReference>
<sequence length="317" mass="33455">MTSGAHRASRDFYDILGVARDADAAEIQRAYRTLARRYHPDINSDPGAEERFKELSEAYDVLSDPDSRARYDRFGHDFRRVSEEAARRPPPGAGTGGARPRAGAAGFGAGGFEEFDIGDLFGAGSGFFRRYGGAGPLGGADQEAEIEVSLAEAYRGGRRRVSLAGPGGSRDLDVTVPAGVTGGQRLRLAGQGGRGRDGGQPGDLYLVVRLLPSAGFRLDGRDVHTDLRLAPWEGALGAKVPLVLPTGERATVTVPPGTSSGRALRLAGRGLPGGGRGAGGDLFAHARIVVPPRLGPREAELFRELARESSFDPRGRS</sequence>
<dbReference type="InterPro" id="IPR008971">
    <property type="entry name" value="HSP40/DnaJ_pept-bd"/>
</dbReference>
<dbReference type="Proteomes" id="UP000604475">
    <property type="component" value="Unassembled WGS sequence"/>
</dbReference>
<feature type="region of interest" description="Disordered" evidence="2">
    <location>
        <begin position="82"/>
        <end position="102"/>
    </location>
</feature>
<reference evidence="4" key="1">
    <citation type="submission" date="2020-12" db="EMBL/GenBank/DDBJ databases">
        <title>Genomic characterization of non-nitrogen-fixing Frankia strains.</title>
        <authorList>
            <person name="Carlos-Shanley C."/>
            <person name="Guerra T."/>
            <person name="Hahn D."/>
        </authorList>
    </citation>
    <scope>NUCLEOTIDE SEQUENCE</scope>
    <source>
        <strain evidence="4">CN6</strain>
    </source>
</reference>
<dbReference type="PROSITE" id="PS00636">
    <property type="entry name" value="DNAJ_1"/>
    <property type="match status" value="1"/>
</dbReference>
<evidence type="ECO:0000256" key="1">
    <source>
        <dbReference type="ARBA" id="ARBA00023186"/>
    </source>
</evidence>
<dbReference type="GO" id="GO:0005737">
    <property type="term" value="C:cytoplasm"/>
    <property type="evidence" value="ECO:0007669"/>
    <property type="project" value="TreeGrafter"/>
</dbReference>
<accession>A0A937R5C5</accession>
<evidence type="ECO:0000256" key="2">
    <source>
        <dbReference type="SAM" id="MobiDB-lite"/>
    </source>
</evidence>
<dbReference type="InterPro" id="IPR018253">
    <property type="entry name" value="DnaJ_domain_CS"/>
</dbReference>
<evidence type="ECO:0000259" key="3">
    <source>
        <dbReference type="PROSITE" id="PS50076"/>
    </source>
</evidence>
<dbReference type="GO" id="GO:0051082">
    <property type="term" value="F:unfolded protein binding"/>
    <property type="evidence" value="ECO:0007669"/>
    <property type="project" value="InterPro"/>
</dbReference>
<dbReference type="InterPro" id="IPR002939">
    <property type="entry name" value="DnaJ_C"/>
</dbReference>
<dbReference type="PRINTS" id="PR00625">
    <property type="entry name" value="JDOMAIN"/>
</dbReference>
<organism evidence="4 5">
    <name type="scientific">Frankia nepalensis</name>
    <dbReference type="NCBI Taxonomy" id="1836974"/>
    <lineage>
        <taxon>Bacteria</taxon>
        <taxon>Bacillati</taxon>
        <taxon>Actinomycetota</taxon>
        <taxon>Actinomycetes</taxon>
        <taxon>Frankiales</taxon>
        <taxon>Frankiaceae</taxon>
        <taxon>Frankia</taxon>
    </lineage>
</organism>
<dbReference type="Gene3D" id="1.10.287.110">
    <property type="entry name" value="DnaJ domain"/>
    <property type="match status" value="1"/>
</dbReference>
<dbReference type="InterPro" id="IPR001623">
    <property type="entry name" value="DnaJ_domain"/>
</dbReference>
<dbReference type="AlphaFoldDB" id="A0A937R5C5"/>
<dbReference type="RefSeq" id="WP_203001777.1">
    <property type="nucleotide sequence ID" value="NZ_JADWYU010000146.1"/>
</dbReference>